<comment type="caution">
    <text evidence="2">The sequence shown here is derived from an EMBL/GenBank/DDBJ whole genome shotgun (WGS) entry which is preliminary data.</text>
</comment>
<dbReference type="RefSeq" id="WP_217977406.1">
    <property type="nucleotide sequence ID" value="NZ_JAHTBI010000082.1"/>
</dbReference>
<dbReference type="InterPro" id="IPR009241">
    <property type="entry name" value="HigB-like"/>
</dbReference>
<sequence length="118" mass="13341">MDKVQPTLSVSFFCTDAGNEPVRDWLTGLPREHRRLIGIEIKTVQLGWPLGMPVVRKLESGLWEVRVELIDTIARVFFTLIGSTMVLLHGFIKKTQKTPASDLATARQRKATLQRNTP</sequence>
<reference evidence="2" key="1">
    <citation type="journal article" date="2022" name="Int. J. Syst. Evol. Microbiol.">
        <title>Pseudomonas aegrilactucae sp. nov. and Pseudomonas morbosilactucae sp. nov., pathogens causing bacterial rot of lettuce in Japan.</title>
        <authorList>
            <person name="Sawada H."/>
            <person name="Fujikawa T."/>
            <person name="Satou M."/>
        </authorList>
    </citation>
    <scope>NUCLEOTIDE SEQUENCE</scope>
    <source>
        <strain evidence="2">MAFF 301350</strain>
    </source>
</reference>
<dbReference type="AlphaFoldDB" id="A0A9Q3AG10"/>
<gene>
    <name evidence="2" type="ORF">KUO17_20905</name>
</gene>
<keyword evidence="1" id="KW-0812">Transmembrane</keyword>
<protein>
    <submittedName>
        <fullName evidence="2">Type II toxin-antitoxin system RelE/ParE family toxin</fullName>
    </submittedName>
</protein>
<accession>A0A9Q3AG10</accession>
<proteinExistence type="predicted"/>
<feature type="transmembrane region" description="Helical" evidence="1">
    <location>
        <begin position="72"/>
        <end position="92"/>
    </location>
</feature>
<evidence type="ECO:0000313" key="2">
    <source>
        <dbReference type="EMBL" id="MBV6289458.1"/>
    </source>
</evidence>
<evidence type="ECO:0000313" key="3">
    <source>
        <dbReference type="Proteomes" id="UP001106592"/>
    </source>
</evidence>
<organism evidence="2 3">
    <name type="scientific">Pseudomonas aegrilactucae</name>
    <dbReference type="NCBI Taxonomy" id="2854028"/>
    <lineage>
        <taxon>Bacteria</taxon>
        <taxon>Pseudomonadati</taxon>
        <taxon>Pseudomonadota</taxon>
        <taxon>Gammaproteobacteria</taxon>
        <taxon>Pseudomonadales</taxon>
        <taxon>Pseudomonadaceae</taxon>
        <taxon>Pseudomonas</taxon>
    </lineage>
</organism>
<dbReference type="Proteomes" id="UP001106592">
    <property type="component" value="Unassembled WGS sequence"/>
</dbReference>
<reference evidence="2" key="2">
    <citation type="journal article" date="2023" name="Plant Pathol.">
        <title>Dismantling and reorganizing Pseudomonas marginalis sensu#lato.</title>
        <authorList>
            <person name="Sawada H."/>
            <person name="Fujikawa T."/>
            <person name="Satou M."/>
        </authorList>
    </citation>
    <scope>NUCLEOTIDE SEQUENCE</scope>
    <source>
        <strain evidence="2">MAFF 301350</strain>
    </source>
</reference>
<dbReference type="EMBL" id="JAHTBI010000082">
    <property type="protein sequence ID" value="MBV6289458.1"/>
    <property type="molecule type" value="Genomic_DNA"/>
</dbReference>
<keyword evidence="3" id="KW-1185">Reference proteome</keyword>
<evidence type="ECO:0000256" key="1">
    <source>
        <dbReference type="SAM" id="Phobius"/>
    </source>
</evidence>
<dbReference type="Pfam" id="PF05973">
    <property type="entry name" value="Gp49"/>
    <property type="match status" value="1"/>
</dbReference>
<keyword evidence="1" id="KW-0472">Membrane</keyword>
<name>A0A9Q3AG10_9PSED</name>
<keyword evidence="1" id="KW-1133">Transmembrane helix</keyword>